<keyword evidence="4" id="KW-1185">Reference proteome</keyword>
<reference evidence="2 4" key="2">
    <citation type="journal article" date="2013" name="Nature">
        <title>Insights into bilaterian evolution from three spiralian genomes.</title>
        <authorList>
            <person name="Simakov O."/>
            <person name="Marletaz F."/>
            <person name="Cho S.J."/>
            <person name="Edsinger-Gonzales E."/>
            <person name="Havlak P."/>
            <person name="Hellsten U."/>
            <person name="Kuo D.H."/>
            <person name="Larsson T."/>
            <person name="Lv J."/>
            <person name="Arendt D."/>
            <person name="Savage R."/>
            <person name="Osoegawa K."/>
            <person name="de Jong P."/>
            <person name="Grimwood J."/>
            <person name="Chapman J.A."/>
            <person name="Shapiro H."/>
            <person name="Aerts A."/>
            <person name="Otillar R.P."/>
            <person name="Terry A.Y."/>
            <person name="Boore J.L."/>
            <person name="Grigoriev I.V."/>
            <person name="Lindberg D.R."/>
            <person name="Seaver E.C."/>
            <person name="Weisblat D.A."/>
            <person name="Putnam N.H."/>
            <person name="Rokhsar D.S."/>
        </authorList>
    </citation>
    <scope>NUCLEOTIDE SEQUENCE</scope>
    <source>
        <strain evidence="2 4">I ESC-2004</strain>
    </source>
</reference>
<dbReference type="STRING" id="283909.R7V895"/>
<organism evidence="2">
    <name type="scientific">Capitella teleta</name>
    <name type="common">Polychaete worm</name>
    <dbReference type="NCBI Taxonomy" id="283909"/>
    <lineage>
        <taxon>Eukaryota</taxon>
        <taxon>Metazoa</taxon>
        <taxon>Spiralia</taxon>
        <taxon>Lophotrochozoa</taxon>
        <taxon>Annelida</taxon>
        <taxon>Polychaeta</taxon>
        <taxon>Sedentaria</taxon>
        <taxon>Scolecida</taxon>
        <taxon>Capitellidae</taxon>
        <taxon>Capitella</taxon>
    </lineage>
</organism>
<evidence type="ECO:0000313" key="2">
    <source>
        <dbReference type="EMBL" id="ELU11990.1"/>
    </source>
</evidence>
<dbReference type="AlphaFoldDB" id="R7V895"/>
<dbReference type="Pfam" id="PF07707">
    <property type="entry name" value="BACK"/>
    <property type="match status" value="1"/>
</dbReference>
<dbReference type="Gene3D" id="3.30.710.10">
    <property type="entry name" value="Potassium Channel Kv1.1, Chain A"/>
    <property type="match status" value="1"/>
</dbReference>
<dbReference type="PROSITE" id="PS50097">
    <property type="entry name" value="BTB"/>
    <property type="match status" value="1"/>
</dbReference>
<dbReference type="InterPro" id="IPR000210">
    <property type="entry name" value="BTB/POZ_dom"/>
</dbReference>
<sequence length="299" mass="34273">SSPTSSEDVDNGGKCTARLSQLFNNPKFSDITLVVGRKRFFAHKLLLANASDVFEQMLTSEHWLDSVQRELVLQEPDDCIPVFADFLRYIYSGQISLSSDTVLGLLVLADKYNVPDLKDCCCSYMGGHLVGPPDVTKAVTWYQYALACNSQQLQNACLNYIVLNMDKVIQSPDWVYLDQENLICLLQRSDLVIESEYTLLQAVVCWLTEDLRLHQLTDNLRATLPFIRFPMILPEHLSEFEESEFEKAYHKFFAPYLLAAYRYHALSVKGKKNHTASVPSHQFMYRNYTDDNYSIHVDV</sequence>
<dbReference type="EnsemblMetazoa" id="CapteT25374">
    <property type="protein sequence ID" value="CapteP25374"/>
    <property type="gene ID" value="CapteG25374"/>
</dbReference>
<dbReference type="InterPro" id="IPR051481">
    <property type="entry name" value="BTB-POZ/Galectin-3-binding"/>
</dbReference>
<dbReference type="CDD" id="cd18292">
    <property type="entry name" value="BTB_POZ_BTBD17"/>
    <property type="match status" value="1"/>
</dbReference>
<dbReference type="SUPFAM" id="SSF54695">
    <property type="entry name" value="POZ domain"/>
    <property type="match status" value="1"/>
</dbReference>
<dbReference type="EMBL" id="AMQN01005564">
    <property type="status" value="NOT_ANNOTATED_CDS"/>
    <property type="molecule type" value="Genomic_DNA"/>
</dbReference>
<protein>
    <recommendedName>
        <fullName evidence="1">BTB domain-containing protein</fullName>
    </recommendedName>
</protein>
<dbReference type="Gene3D" id="1.25.40.420">
    <property type="match status" value="1"/>
</dbReference>
<evidence type="ECO:0000313" key="4">
    <source>
        <dbReference type="Proteomes" id="UP000014760"/>
    </source>
</evidence>
<dbReference type="SMART" id="SM00875">
    <property type="entry name" value="BACK"/>
    <property type="match status" value="1"/>
</dbReference>
<dbReference type="CDD" id="cd18493">
    <property type="entry name" value="BACK_BTBD17"/>
    <property type="match status" value="1"/>
</dbReference>
<feature type="non-terminal residue" evidence="2">
    <location>
        <position position="299"/>
    </location>
</feature>
<reference evidence="4" key="1">
    <citation type="submission" date="2012-12" db="EMBL/GenBank/DDBJ databases">
        <authorList>
            <person name="Hellsten U."/>
            <person name="Grimwood J."/>
            <person name="Chapman J.A."/>
            <person name="Shapiro H."/>
            <person name="Aerts A."/>
            <person name="Otillar R.P."/>
            <person name="Terry A.Y."/>
            <person name="Boore J.L."/>
            <person name="Simakov O."/>
            <person name="Marletaz F."/>
            <person name="Cho S.-J."/>
            <person name="Edsinger-Gonzales E."/>
            <person name="Havlak P."/>
            <person name="Kuo D.-H."/>
            <person name="Larsson T."/>
            <person name="Lv J."/>
            <person name="Arendt D."/>
            <person name="Savage R."/>
            <person name="Osoegawa K."/>
            <person name="de Jong P."/>
            <person name="Lindberg D.R."/>
            <person name="Seaver E.C."/>
            <person name="Weisblat D.A."/>
            <person name="Putnam N.H."/>
            <person name="Grigoriev I.V."/>
            <person name="Rokhsar D.S."/>
        </authorList>
    </citation>
    <scope>NUCLEOTIDE SEQUENCE</scope>
    <source>
        <strain evidence="4">I ESC-2004</strain>
    </source>
</reference>
<name>R7V895_CAPTE</name>
<dbReference type="PANTHER" id="PTHR24410:SF41">
    <property type="entry name" value="HL07962P"/>
    <property type="match status" value="1"/>
</dbReference>
<dbReference type="InterPro" id="IPR011705">
    <property type="entry name" value="BACK"/>
</dbReference>
<dbReference type="InterPro" id="IPR011333">
    <property type="entry name" value="SKP1/BTB/POZ_sf"/>
</dbReference>
<feature type="non-terminal residue" evidence="2">
    <location>
        <position position="1"/>
    </location>
</feature>
<dbReference type="HOGENOM" id="CLU_932458_0_0_1"/>
<evidence type="ECO:0000259" key="1">
    <source>
        <dbReference type="PROSITE" id="PS50097"/>
    </source>
</evidence>
<dbReference type="Pfam" id="PF00651">
    <property type="entry name" value="BTB"/>
    <property type="match status" value="1"/>
</dbReference>
<dbReference type="EMBL" id="KB296270">
    <property type="protein sequence ID" value="ELU11990.1"/>
    <property type="molecule type" value="Genomic_DNA"/>
</dbReference>
<evidence type="ECO:0000313" key="3">
    <source>
        <dbReference type="EnsemblMetazoa" id="CapteP25374"/>
    </source>
</evidence>
<feature type="domain" description="BTB" evidence="1">
    <location>
        <begin position="29"/>
        <end position="99"/>
    </location>
</feature>
<dbReference type="PANTHER" id="PTHR24410">
    <property type="entry name" value="HL07962P-RELATED"/>
    <property type="match status" value="1"/>
</dbReference>
<gene>
    <name evidence="2" type="ORF">CAPTEDRAFT_25374</name>
</gene>
<reference evidence="3" key="3">
    <citation type="submission" date="2015-06" db="UniProtKB">
        <authorList>
            <consortium name="EnsemblMetazoa"/>
        </authorList>
    </citation>
    <scope>IDENTIFICATION</scope>
</reference>
<dbReference type="OrthoDB" id="2359033at2759"/>
<proteinExistence type="predicted"/>
<dbReference type="OMA" id="NCWITIC"/>
<dbReference type="SMART" id="SM00225">
    <property type="entry name" value="BTB"/>
    <property type="match status" value="1"/>
</dbReference>
<accession>R7V895</accession>
<dbReference type="Proteomes" id="UP000014760">
    <property type="component" value="Unassembled WGS sequence"/>
</dbReference>